<evidence type="ECO:0000313" key="8">
    <source>
        <dbReference type="Proteomes" id="UP000271097"/>
    </source>
</evidence>
<dbReference type="SUPFAM" id="SSF52279">
    <property type="entry name" value="Beta-D-glucan exohydrolase, C-terminal domain"/>
    <property type="match status" value="1"/>
</dbReference>
<dbReference type="GO" id="GO:0005975">
    <property type="term" value="P:carbohydrate metabolic process"/>
    <property type="evidence" value="ECO:0007669"/>
    <property type="project" value="InterPro"/>
</dbReference>
<reference evidence="7 8" key="1">
    <citation type="submission" date="2018-08" db="EMBL/GenBank/DDBJ databases">
        <title>Recombination of ecologically and evolutionarily significant loci maintains genetic cohesion in the Pseudomonas syringae species complex.</title>
        <authorList>
            <person name="Dillon M."/>
            <person name="Thakur S."/>
            <person name="Almeida R.N.D."/>
            <person name="Weir B.S."/>
            <person name="Guttman D.S."/>
        </authorList>
    </citation>
    <scope>NUCLEOTIDE SEQUENCE [LARGE SCALE GENOMIC DNA]</scope>
    <source>
        <strain evidence="7 8">ICMP 5931</strain>
    </source>
</reference>
<dbReference type="Gene3D" id="2.60.40.10">
    <property type="entry name" value="Immunoglobulins"/>
    <property type="match status" value="1"/>
</dbReference>
<dbReference type="InterPro" id="IPR013783">
    <property type="entry name" value="Ig-like_fold"/>
</dbReference>
<dbReference type="InterPro" id="IPR050288">
    <property type="entry name" value="Cellulose_deg_GH3"/>
</dbReference>
<sequence>MGATLQAWFPGQQGGQALAEILYGKVNPSGKLPVTIDKKIEDNPSYASYPDPAAYRGSNPLTEMTYSEGLYMGYRGYDKKHAKPLYPFGYGLSYTTFSYSDLKLSTNVLTPGSTIDVKFTVTNTGDKAGFEVAQLYVQPVKPAVDRPEKELKGFTKVYLQPGESKTVSVPIDSRSLAYYVDKTASWDVDAGKFKILVGADSENLTLNRTLITLYPEKLTTRDSNPLPLPLRKAVQVSAAQTY</sequence>
<dbReference type="EMBL" id="RBRS01000017">
    <property type="protein sequence ID" value="RMR25659.1"/>
    <property type="molecule type" value="Genomic_DNA"/>
</dbReference>
<protein>
    <recommendedName>
        <fullName evidence="5">Beta-D-glucoside glucohydrolase</fullName>
    </recommendedName>
    <alternativeName>
        <fullName evidence="3">Cellobiase</fullName>
    </alternativeName>
    <alternativeName>
        <fullName evidence="4">Gentiobiase</fullName>
    </alternativeName>
</protein>
<dbReference type="InterPro" id="IPR026891">
    <property type="entry name" value="Fn3-like"/>
</dbReference>
<organism evidence="7 8">
    <name type="scientific">Pseudomonas amygdali pv. ulmi</name>
    <dbReference type="NCBI Taxonomy" id="251720"/>
    <lineage>
        <taxon>Bacteria</taxon>
        <taxon>Pseudomonadati</taxon>
        <taxon>Pseudomonadota</taxon>
        <taxon>Gammaproteobacteria</taxon>
        <taxon>Pseudomonadales</taxon>
        <taxon>Pseudomonadaceae</taxon>
        <taxon>Pseudomonas</taxon>
        <taxon>Pseudomonas amygdali</taxon>
    </lineage>
</organism>
<dbReference type="InterPro" id="IPR036881">
    <property type="entry name" value="Glyco_hydro_3_C_sf"/>
</dbReference>
<name>A0A3M4TF12_PSEA0</name>
<dbReference type="SMART" id="SM01217">
    <property type="entry name" value="Fn3_like"/>
    <property type="match status" value="1"/>
</dbReference>
<feature type="domain" description="Fibronectin type III-like" evidence="6">
    <location>
        <begin position="131"/>
        <end position="201"/>
    </location>
</feature>
<dbReference type="AlphaFoldDB" id="A0A3M4TF12"/>
<evidence type="ECO:0000256" key="5">
    <source>
        <dbReference type="ARBA" id="ARBA00032594"/>
    </source>
</evidence>
<dbReference type="PANTHER" id="PTHR42715:SF10">
    <property type="entry name" value="BETA-GLUCOSIDASE"/>
    <property type="match status" value="1"/>
</dbReference>
<evidence type="ECO:0000256" key="2">
    <source>
        <dbReference type="ARBA" id="ARBA00022801"/>
    </source>
</evidence>
<dbReference type="PANTHER" id="PTHR42715">
    <property type="entry name" value="BETA-GLUCOSIDASE"/>
    <property type="match status" value="1"/>
</dbReference>
<dbReference type="FunFam" id="2.60.40.10:FF:000495">
    <property type="entry name" value="Periplasmic beta-glucosidase"/>
    <property type="match status" value="1"/>
</dbReference>
<evidence type="ECO:0000256" key="1">
    <source>
        <dbReference type="ARBA" id="ARBA00005336"/>
    </source>
</evidence>
<proteinExistence type="inferred from homology"/>
<evidence type="ECO:0000256" key="3">
    <source>
        <dbReference type="ARBA" id="ARBA00031448"/>
    </source>
</evidence>
<gene>
    <name evidence="7" type="ORF">ALP90_02988</name>
</gene>
<dbReference type="InterPro" id="IPR002772">
    <property type="entry name" value="Glyco_hydro_3_C"/>
</dbReference>
<dbReference type="Proteomes" id="UP000271097">
    <property type="component" value="Unassembled WGS sequence"/>
</dbReference>
<evidence type="ECO:0000313" key="7">
    <source>
        <dbReference type="EMBL" id="RMR25659.1"/>
    </source>
</evidence>
<comment type="similarity">
    <text evidence="1">Belongs to the glycosyl hydrolase 3 family.</text>
</comment>
<dbReference type="Gene3D" id="3.40.50.1700">
    <property type="entry name" value="Glycoside hydrolase family 3 C-terminal domain"/>
    <property type="match status" value="1"/>
</dbReference>
<dbReference type="GO" id="GO:0008422">
    <property type="term" value="F:beta-glucosidase activity"/>
    <property type="evidence" value="ECO:0007669"/>
    <property type="project" value="UniProtKB-ARBA"/>
</dbReference>
<evidence type="ECO:0000259" key="6">
    <source>
        <dbReference type="SMART" id="SM01217"/>
    </source>
</evidence>
<keyword evidence="2" id="KW-0378">Hydrolase</keyword>
<dbReference type="Pfam" id="PF14310">
    <property type="entry name" value="Fn3-like"/>
    <property type="match status" value="1"/>
</dbReference>
<dbReference type="Pfam" id="PF01915">
    <property type="entry name" value="Glyco_hydro_3_C"/>
    <property type="match status" value="1"/>
</dbReference>
<comment type="caution">
    <text evidence="7">The sequence shown here is derived from an EMBL/GenBank/DDBJ whole genome shotgun (WGS) entry which is preliminary data.</text>
</comment>
<evidence type="ECO:0000256" key="4">
    <source>
        <dbReference type="ARBA" id="ARBA00032194"/>
    </source>
</evidence>
<accession>A0A3M4TF12</accession>